<dbReference type="InterPro" id="IPR036380">
    <property type="entry name" value="Isochorismatase-like_sf"/>
</dbReference>
<keyword evidence="4" id="KW-1185">Reference proteome</keyword>
<dbReference type="RefSeq" id="WP_263999572.1">
    <property type="nucleotide sequence ID" value="NZ_JACKVK010000015.1"/>
</dbReference>
<feature type="domain" description="Isochorismatase-like" evidence="2">
    <location>
        <begin position="17"/>
        <end position="188"/>
    </location>
</feature>
<evidence type="ECO:0000313" key="4">
    <source>
        <dbReference type="Proteomes" id="UP001141629"/>
    </source>
</evidence>
<protein>
    <submittedName>
        <fullName evidence="3">Cysteine hydrolase</fullName>
    </submittedName>
</protein>
<reference evidence="3" key="1">
    <citation type="submission" date="2020-07" db="EMBL/GenBank/DDBJ databases">
        <authorList>
            <person name="Pettersson B.M.F."/>
            <person name="Behra P.R.K."/>
            <person name="Ramesh M."/>
            <person name="Das S."/>
            <person name="Dasgupta S."/>
            <person name="Kirsebom L.A."/>
        </authorList>
    </citation>
    <scope>NUCLEOTIDE SEQUENCE</scope>
    <source>
        <strain evidence="3">DSM 44838</strain>
    </source>
</reference>
<sequence length="200" mass="21360">MSSDGAMRLDTVTDDRSALLLMDFQVGVGDQPWAQTAVANARLALTAARERQMLVVYTKVAFAPDYLDVSPSSKAFWPYRQGDLLRPEASRLVDEFEPAAGEPVVEKNRFSPFAGSRLGSILRSQRVSKVVLAGVSTSGVVLAAFTMGENLDLGMTLLSDACADPDGDLHDSLAGRLFPRSAETVAAADWAAGTARVARP</sequence>
<dbReference type="InterPro" id="IPR000868">
    <property type="entry name" value="Isochorismatase-like_dom"/>
</dbReference>
<dbReference type="GO" id="GO:0016787">
    <property type="term" value="F:hydrolase activity"/>
    <property type="evidence" value="ECO:0007669"/>
    <property type="project" value="UniProtKB-KW"/>
</dbReference>
<dbReference type="Pfam" id="PF00857">
    <property type="entry name" value="Isochorismatase"/>
    <property type="match status" value="1"/>
</dbReference>
<comment type="caution">
    <text evidence="3">The sequence shown here is derived from an EMBL/GenBank/DDBJ whole genome shotgun (WGS) entry which is preliminary data.</text>
</comment>
<name>A0A9X3BWN0_9MYCO</name>
<reference evidence="3" key="2">
    <citation type="journal article" date="2022" name="BMC Genomics">
        <title>Comparative genome analysis of mycobacteria focusing on tRNA and non-coding RNA.</title>
        <authorList>
            <person name="Behra P.R.K."/>
            <person name="Pettersson B.M.F."/>
            <person name="Ramesh M."/>
            <person name="Das S."/>
            <person name="Dasgupta S."/>
            <person name="Kirsebom L.A."/>
        </authorList>
    </citation>
    <scope>NUCLEOTIDE SEQUENCE</scope>
    <source>
        <strain evidence="3">DSM 44838</strain>
    </source>
</reference>
<keyword evidence="1 3" id="KW-0378">Hydrolase</keyword>
<dbReference type="PANTHER" id="PTHR43540">
    <property type="entry name" value="PEROXYUREIDOACRYLATE/UREIDOACRYLATE AMIDOHYDROLASE-RELATED"/>
    <property type="match status" value="1"/>
</dbReference>
<dbReference type="Proteomes" id="UP001141629">
    <property type="component" value="Unassembled WGS sequence"/>
</dbReference>
<dbReference type="CDD" id="cd00431">
    <property type="entry name" value="cysteine_hydrolases"/>
    <property type="match status" value="1"/>
</dbReference>
<dbReference type="EMBL" id="JACKVK010000015">
    <property type="protein sequence ID" value="MCV7424505.1"/>
    <property type="molecule type" value="Genomic_DNA"/>
</dbReference>
<proteinExistence type="predicted"/>
<organism evidence="3 4">
    <name type="scientific">Mycobacterium yunnanensis</name>
    <dbReference type="NCBI Taxonomy" id="368477"/>
    <lineage>
        <taxon>Bacteria</taxon>
        <taxon>Bacillati</taxon>
        <taxon>Actinomycetota</taxon>
        <taxon>Actinomycetes</taxon>
        <taxon>Mycobacteriales</taxon>
        <taxon>Mycobacteriaceae</taxon>
        <taxon>Mycobacterium</taxon>
    </lineage>
</organism>
<evidence type="ECO:0000256" key="1">
    <source>
        <dbReference type="ARBA" id="ARBA00022801"/>
    </source>
</evidence>
<gene>
    <name evidence="3" type="ORF">H7K45_28575</name>
</gene>
<dbReference type="InterPro" id="IPR050272">
    <property type="entry name" value="Isochorismatase-like_hydrls"/>
</dbReference>
<evidence type="ECO:0000313" key="3">
    <source>
        <dbReference type="EMBL" id="MCV7424505.1"/>
    </source>
</evidence>
<dbReference type="Gene3D" id="3.40.50.850">
    <property type="entry name" value="Isochorismatase-like"/>
    <property type="match status" value="1"/>
</dbReference>
<dbReference type="AlphaFoldDB" id="A0A9X3BWN0"/>
<evidence type="ECO:0000259" key="2">
    <source>
        <dbReference type="Pfam" id="PF00857"/>
    </source>
</evidence>
<dbReference type="SUPFAM" id="SSF52499">
    <property type="entry name" value="Isochorismatase-like hydrolases"/>
    <property type="match status" value="1"/>
</dbReference>
<accession>A0A9X3BWN0</accession>